<proteinExistence type="predicted"/>
<accession>A0A7D9D411</accession>
<evidence type="ECO:0000313" key="1">
    <source>
        <dbReference type="EMBL" id="VUX56195.1"/>
    </source>
</evidence>
<sequence length="45" mass="5209">MAVGADISGRILVVSYTYRRNKIRIISARRANRSERRDYGKGIRL</sequence>
<dbReference type="AlphaFoldDB" id="A0A7D9D411"/>
<organism evidence="1">
    <name type="scientific">uncultured Woeseiaceae bacterium</name>
    <dbReference type="NCBI Taxonomy" id="1983305"/>
    <lineage>
        <taxon>Bacteria</taxon>
        <taxon>Pseudomonadati</taxon>
        <taxon>Pseudomonadota</taxon>
        <taxon>Gammaproteobacteria</taxon>
        <taxon>Woeseiales</taxon>
        <taxon>Woeseiaceae</taxon>
        <taxon>environmental samples</taxon>
    </lineage>
</organism>
<name>A0A7D9D411_9GAMM</name>
<protein>
    <recommendedName>
        <fullName evidence="2">BrnT family toxin</fullName>
    </recommendedName>
</protein>
<dbReference type="Gene3D" id="3.10.450.530">
    <property type="entry name" value="Ribonuclease toxin, BrnT, of type II toxin-antitoxin system"/>
    <property type="match status" value="1"/>
</dbReference>
<gene>
    <name evidence="1" type="ORF">JTBM06_V1_380009</name>
</gene>
<dbReference type="Pfam" id="PF04365">
    <property type="entry name" value="BrnT_toxin"/>
    <property type="match status" value="1"/>
</dbReference>
<evidence type="ECO:0008006" key="2">
    <source>
        <dbReference type="Google" id="ProtNLM"/>
    </source>
</evidence>
<dbReference type="EMBL" id="LR633967">
    <property type="protein sequence ID" value="VUX56195.1"/>
    <property type="molecule type" value="Genomic_DNA"/>
</dbReference>
<reference evidence="1" key="1">
    <citation type="submission" date="2019-07" db="EMBL/GenBank/DDBJ databases">
        <authorList>
            <person name="Weber M."/>
            <person name="Kostadinov I."/>
            <person name="Kostadinov D I."/>
        </authorList>
    </citation>
    <scope>NUCLEOTIDE SEQUENCE</scope>
    <source>
        <strain evidence="1">Gfbio:sag-sample-m06:053724c1-46a9-4a36-b237-ea2bf867836b</strain>
    </source>
</reference>
<dbReference type="InterPro" id="IPR038573">
    <property type="entry name" value="BrnT_sf"/>
</dbReference>
<dbReference type="InterPro" id="IPR007460">
    <property type="entry name" value="BrnT_toxin"/>
</dbReference>